<gene>
    <name evidence="1" type="ORF">Y1Q_0001276</name>
</gene>
<reference evidence="1 2" key="1">
    <citation type="journal article" date="2012" name="Genome Biol.">
        <title>Sequencing three crocodilian genomes to illuminate the evolution of archosaurs and amniotes.</title>
        <authorList>
            <person name="St John J.A."/>
            <person name="Braun E.L."/>
            <person name="Isberg S.R."/>
            <person name="Miles L.G."/>
            <person name="Chong A.Y."/>
            <person name="Gongora J."/>
            <person name="Dalzell P."/>
            <person name="Moran C."/>
            <person name="Bed'hom B."/>
            <person name="Abzhanov A."/>
            <person name="Burgess S.C."/>
            <person name="Cooksey A.M."/>
            <person name="Castoe T.A."/>
            <person name="Crawford N.G."/>
            <person name="Densmore L.D."/>
            <person name="Drew J.C."/>
            <person name="Edwards S.V."/>
            <person name="Faircloth B.C."/>
            <person name="Fujita M.K."/>
            <person name="Greenwold M.J."/>
            <person name="Hoffmann F.G."/>
            <person name="Howard J.M."/>
            <person name="Iguchi T."/>
            <person name="Janes D.E."/>
            <person name="Khan S.Y."/>
            <person name="Kohno S."/>
            <person name="de Koning A.J."/>
            <person name="Lance S.L."/>
            <person name="McCarthy F.M."/>
            <person name="McCormack J.E."/>
            <person name="Merchant M.E."/>
            <person name="Peterson D.G."/>
            <person name="Pollock D.D."/>
            <person name="Pourmand N."/>
            <person name="Raney B.J."/>
            <person name="Roessler K.A."/>
            <person name="Sanford J.R."/>
            <person name="Sawyer R.H."/>
            <person name="Schmidt C.J."/>
            <person name="Triplett E.W."/>
            <person name="Tuberville T.D."/>
            <person name="Venegas-Anaya M."/>
            <person name="Howard J.T."/>
            <person name="Jarvis E.D."/>
            <person name="Guillette L.J.Jr."/>
            <person name="Glenn T.C."/>
            <person name="Green R.E."/>
            <person name="Ray D.A."/>
        </authorList>
    </citation>
    <scope>NUCLEOTIDE SEQUENCE [LARGE SCALE GENOMIC DNA]</scope>
    <source>
        <strain evidence="1">KSC_2009_1</strain>
    </source>
</reference>
<sequence length="123" mass="14032">MLNALIRSLLKTLESDWTTEHRRGPQHIHGCSNRCYLQCWEHVRHIHLQFEGPSPARIRMSPPCKLRAWRQSQKGLTPSLKTPLCQSLRPLSIETPGVEGIGEDDTRKQPSMAAQVLPAYELI</sequence>
<organism evidence="1 2">
    <name type="scientific">Alligator mississippiensis</name>
    <name type="common">American alligator</name>
    <dbReference type="NCBI Taxonomy" id="8496"/>
    <lineage>
        <taxon>Eukaryota</taxon>
        <taxon>Metazoa</taxon>
        <taxon>Chordata</taxon>
        <taxon>Craniata</taxon>
        <taxon>Vertebrata</taxon>
        <taxon>Euteleostomi</taxon>
        <taxon>Archelosauria</taxon>
        <taxon>Archosauria</taxon>
        <taxon>Crocodylia</taxon>
        <taxon>Alligatoridae</taxon>
        <taxon>Alligatorinae</taxon>
        <taxon>Alligator</taxon>
    </lineage>
</organism>
<proteinExistence type="predicted"/>
<dbReference type="EMBL" id="AKHW03006295">
    <property type="protein sequence ID" value="KYO20944.1"/>
    <property type="molecule type" value="Genomic_DNA"/>
</dbReference>
<evidence type="ECO:0000313" key="2">
    <source>
        <dbReference type="Proteomes" id="UP000050525"/>
    </source>
</evidence>
<accession>A0A151M8V5</accession>
<dbReference type="Proteomes" id="UP000050525">
    <property type="component" value="Unassembled WGS sequence"/>
</dbReference>
<comment type="caution">
    <text evidence="1">The sequence shown here is derived from an EMBL/GenBank/DDBJ whole genome shotgun (WGS) entry which is preliminary data.</text>
</comment>
<protein>
    <submittedName>
        <fullName evidence="1">Uncharacterized protein</fullName>
    </submittedName>
</protein>
<evidence type="ECO:0000313" key="1">
    <source>
        <dbReference type="EMBL" id="KYO20944.1"/>
    </source>
</evidence>
<keyword evidence="2" id="KW-1185">Reference proteome</keyword>
<name>A0A151M8V5_ALLMI</name>
<dbReference type="AlphaFoldDB" id="A0A151M8V5"/>